<keyword evidence="4" id="KW-1185">Reference proteome</keyword>
<sequence length="203" mass="22853">MKKLRALLANLMVVTSSFTFADSIRGVTVGDHYSALDLYFTEGELDTSDDPMGKDYGFQVHRLEVEDAILFARSLPTGELYDINFAQLVPMNQADEFKDALCEKYAISPCEWDTTTLKTLTGKPLPQFQGMRTAGDTTITVGISQPRRSDQRGFVWAGADINKGHPKDLINKWKHEARLAEEEQNVKAAREISEKADRVEMKF</sequence>
<proteinExistence type="predicted"/>
<organism evidence="3 4">
    <name type="scientific">Marinobacter maroccanus</name>
    <dbReference type="NCBI Taxonomy" id="2055143"/>
    <lineage>
        <taxon>Bacteria</taxon>
        <taxon>Pseudomonadati</taxon>
        <taxon>Pseudomonadota</taxon>
        <taxon>Gammaproteobacteria</taxon>
        <taxon>Pseudomonadales</taxon>
        <taxon>Marinobacteraceae</taxon>
        <taxon>Marinobacter</taxon>
    </lineage>
</organism>
<gene>
    <name evidence="3" type="ORF">KEHDKFFH_16535</name>
</gene>
<keyword evidence="1" id="KW-0175">Coiled coil</keyword>
<accession>A0A2S5Z6Q0</accession>
<evidence type="ECO:0000313" key="3">
    <source>
        <dbReference type="EMBL" id="PPI83043.1"/>
    </source>
</evidence>
<reference evidence="3 4" key="1">
    <citation type="submission" date="2018-01" db="EMBL/GenBank/DDBJ databases">
        <title>Complete genome sequences of the type strains of Marinobacter flavimaris and Marinobacter maroccanus.</title>
        <authorList>
            <person name="Palau M."/>
            <person name="Boujida N."/>
            <person name="Manresa A."/>
            <person name="Minana-Galbis D."/>
        </authorList>
    </citation>
    <scope>NUCLEOTIDE SEQUENCE [LARGE SCALE GENOMIC DNA]</scope>
    <source>
        <strain evidence="3 4">N4</strain>
    </source>
</reference>
<keyword evidence="2" id="KW-0732">Signal</keyword>
<dbReference type="AlphaFoldDB" id="A0A2S5Z6Q0"/>
<feature type="chain" id="PRO_5015676883" evidence="2">
    <location>
        <begin position="22"/>
        <end position="203"/>
    </location>
</feature>
<evidence type="ECO:0000256" key="2">
    <source>
        <dbReference type="SAM" id="SignalP"/>
    </source>
</evidence>
<dbReference type="Proteomes" id="UP000239917">
    <property type="component" value="Unassembled WGS sequence"/>
</dbReference>
<dbReference type="RefSeq" id="WP_104322930.1">
    <property type="nucleotide sequence ID" value="NZ_PSSX01000018.1"/>
</dbReference>
<name>A0A2S5Z6Q0_9GAMM</name>
<feature type="coiled-coil region" evidence="1">
    <location>
        <begin position="172"/>
        <end position="199"/>
    </location>
</feature>
<comment type="caution">
    <text evidence="3">The sequence shown here is derived from an EMBL/GenBank/DDBJ whole genome shotgun (WGS) entry which is preliminary data.</text>
</comment>
<evidence type="ECO:0000313" key="4">
    <source>
        <dbReference type="Proteomes" id="UP000239917"/>
    </source>
</evidence>
<protein>
    <submittedName>
        <fullName evidence="3">Uncharacterized protein</fullName>
    </submittedName>
</protein>
<feature type="signal peptide" evidence="2">
    <location>
        <begin position="1"/>
        <end position="21"/>
    </location>
</feature>
<evidence type="ECO:0000256" key="1">
    <source>
        <dbReference type="SAM" id="Coils"/>
    </source>
</evidence>
<dbReference type="EMBL" id="PSSX01000018">
    <property type="protein sequence ID" value="PPI83043.1"/>
    <property type="molecule type" value="Genomic_DNA"/>
</dbReference>